<organism evidence="2 3">
    <name type="scientific">Blastomyces percursus</name>
    <dbReference type="NCBI Taxonomy" id="1658174"/>
    <lineage>
        <taxon>Eukaryota</taxon>
        <taxon>Fungi</taxon>
        <taxon>Dikarya</taxon>
        <taxon>Ascomycota</taxon>
        <taxon>Pezizomycotina</taxon>
        <taxon>Eurotiomycetes</taxon>
        <taxon>Eurotiomycetidae</taxon>
        <taxon>Onygenales</taxon>
        <taxon>Ajellomycetaceae</taxon>
        <taxon>Blastomyces</taxon>
    </lineage>
</organism>
<evidence type="ECO:0000313" key="3">
    <source>
        <dbReference type="Proteomes" id="UP000242791"/>
    </source>
</evidence>
<dbReference type="Proteomes" id="UP000242791">
    <property type="component" value="Unassembled WGS sequence"/>
</dbReference>
<accession>A0A1J9QBC1</accession>
<keyword evidence="3" id="KW-1185">Reference proteome</keyword>
<evidence type="ECO:0000256" key="1">
    <source>
        <dbReference type="SAM" id="MobiDB-lite"/>
    </source>
</evidence>
<gene>
    <name evidence="2" type="ORF">ACJ73_02793</name>
</gene>
<sequence length="167" mass="18760">MEEERLAQEALEAFVRRPEEDSVLPTDGEPVRERRAPNRCSGTLIGDLSGPRSLHRTLFVANQQLLPFTHSPQVRAILALPGQDILFVRGSMNEHQILSHRPSYINAILIQSRGGWRRRPVLLAMVVQVFVHSLSFAIYQGTLEEHVVIANGVIMPAAAPHAMVRMW</sequence>
<name>A0A1J9QBC1_9EURO</name>
<dbReference type="EMBL" id="LGTZ01000312">
    <property type="protein sequence ID" value="OJD25841.1"/>
    <property type="molecule type" value="Genomic_DNA"/>
</dbReference>
<protein>
    <submittedName>
        <fullName evidence="2">Uncharacterized protein</fullName>
    </submittedName>
</protein>
<evidence type="ECO:0000313" key="2">
    <source>
        <dbReference type="EMBL" id="OJD25841.1"/>
    </source>
</evidence>
<comment type="caution">
    <text evidence="2">The sequence shown here is derived from an EMBL/GenBank/DDBJ whole genome shotgun (WGS) entry which is preliminary data.</text>
</comment>
<feature type="region of interest" description="Disordered" evidence="1">
    <location>
        <begin position="17"/>
        <end position="37"/>
    </location>
</feature>
<reference evidence="2 3" key="1">
    <citation type="submission" date="2015-08" db="EMBL/GenBank/DDBJ databases">
        <title>Emmonsia species relationships and genome sequence.</title>
        <authorList>
            <person name="Cuomo C.A."/>
            <person name="Schwartz I.S."/>
            <person name="Kenyon C."/>
            <person name="De Hoog G.S."/>
            <person name="Govender N.P."/>
            <person name="Botha A."/>
            <person name="Moreno L."/>
            <person name="De Vries M."/>
            <person name="Munoz J.F."/>
            <person name="Stielow J.B."/>
        </authorList>
    </citation>
    <scope>NUCLEOTIDE SEQUENCE [LARGE SCALE GENOMIC DNA]</scope>
    <source>
        <strain evidence="2 3">EI222</strain>
    </source>
</reference>
<dbReference type="AlphaFoldDB" id="A0A1J9QBC1"/>
<dbReference type="VEuPathDB" id="FungiDB:ACJ73_02793"/>
<proteinExistence type="predicted"/>
<dbReference type="OrthoDB" id="4500275at2759"/>